<gene>
    <name evidence="1" type="ORF">BaRGS_00003878</name>
</gene>
<dbReference type="AlphaFoldDB" id="A0ABD0LZ80"/>
<organism evidence="1 2">
    <name type="scientific">Batillaria attramentaria</name>
    <dbReference type="NCBI Taxonomy" id="370345"/>
    <lineage>
        <taxon>Eukaryota</taxon>
        <taxon>Metazoa</taxon>
        <taxon>Spiralia</taxon>
        <taxon>Lophotrochozoa</taxon>
        <taxon>Mollusca</taxon>
        <taxon>Gastropoda</taxon>
        <taxon>Caenogastropoda</taxon>
        <taxon>Sorbeoconcha</taxon>
        <taxon>Cerithioidea</taxon>
        <taxon>Batillariidae</taxon>
        <taxon>Batillaria</taxon>
    </lineage>
</organism>
<comment type="caution">
    <text evidence="1">The sequence shown here is derived from an EMBL/GenBank/DDBJ whole genome shotgun (WGS) entry which is preliminary data.</text>
</comment>
<evidence type="ECO:0000313" key="2">
    <source>
        <dbReference type="Proteomes" id="UP001519460"/>
    </source>
</evidence>
<accession>A0ABD0LZ80</accession>
<sequence length="116" mass="13211">MIQLCHFEWYANQIRALHRFAQPTIQRLPPSMYSITLTEMVCRSDQCSPPFGLLPPLSRQETHVQRCEVLLRLSGLPESVRAIKRKGSYLKGTSTRRIPRALDCASSSSSCHSRPK</sequence>
<dbReference type="Proteomes" id="UP001519460">
    <property type="component" value="Unassembled WGS sequence"/>
</dbReference>
<keyword evidence="2" id="KW-1185">Reference proteome</keyword>
<name>A0ABD0LZ80_9CAEN</name>
<proteinExistence type="predicted"/>
<evidence type="ECO:0000313" key="1">
    <source>
        <dbReference type="EMBL" id="KAK7504850.1"/>
    </source>
</evidence>
<dbReference type="EMBL" id="JACVVK020000013">
    <property type="protein sequence ID" value="KAK7504850.1"/>
    <property type="molecule type" value="Genomic_DNA"/>
</dbReference>
<reference evidence="1 2" key="1">
    <citation type="journal article" date="2023" name="Sci. Data">
        <title>Genome assembly of the Korean intertidal mud-creeper Batillaria attramentaria.</title>
        <authorList>
            <person name="Patra A.K."/>
            <person name="Ho P.T."/>
            <person name="Jun S."/>
            <person name="Lee S.J."/>
            <person name="Kim Y."/>
            <person name="Won Y.J."/>
        </authorList>
    </citation>
    <scope>NUCLEOTIDE SEQUENCE [LARGE SCALE GENOMIC DNA]</scope>
    <source>
        <strain evidence="1">Wonlab-2016</strain>
    </source>
</reference>
<protein>
    <submittedName>
        <fullName evidence="1">Uncharacterized protein</fullName>
    </submittedName>
</protein>